<evidence type="ECO:0000259" key="15">
    <source>
        <dbReference type="PROSITE" id="PS51278"/>
    </source>
</evidence>
<dbReference type="NCBIfam" id="NF008730">
    <property type="entry name" value="PRK11750.1"/>
    <property type="match status" value="1"/>
</dbReference>
<keyword evidence="9 16" id="KW-0560">Oxidoreductase</keyword>
<dbReference type="GO" id="GO:0004355">
    <property type="term" value="F:glutamate synthase (NADPH) activity"/>
    <property type="evidence" value="ECO:0007669"/>
    <property type="project" value="UniProtKB-EC"/>
</dbReference>
<dbReference type="Pfam" id="PF04898">
    <property type="entry name" value="Glu_syn_central"/>
    <property type="match status" value="1"/>
</dbReference>
<protein>
    <submittedName>
        <fullName evidence="16">Glutamate synthase large subunit</fullName>
        <ecNumber evidence="16">1.4.1.13</ecNumber>
    </submittedName>
</protein>
<evidence type="ECO:0000256" key="13">
    <source>
        <dbReference type="ARBA" id="ARBA00023291"/>
    </source>
</evidence>
<dbReference type="SUPFAM" id="SSF69336">
    <property type="entry name" value="Alpha subunit of glutamate synthase, C-terminal domain"/>
    <property type="match status" value="1"/>
</dbReference>
<dbReference type="SUPFAM" id="SSF51395">
    <property type="entry name" value="FMN-linked oxidoreductases"/>
    <property type="match status" value="1"/>
</dbReference>
<dbReference type="InterPro" id="IPR017932">
    <property type="entry name" value="GATase_2_dom"/>
</dbReference>
<dbReference type="SUPFAM" id="SSF56235">
    <property type="entry name" value="N-terminal nucleophile aminohydrolases (Ntn hydrolases)"/>
    <property type="match status" value="1"/>
</dbReference>
<evidence type="ECO:0000256" key="10">
    <source>
        <dbReference type="ARBA" id="ARBA00023004"/>
    </source>
</evidence>
<dbReference type="PANTHER" id="PTHR11938">
    <property type="entry name" value="FAD NADPH DEHYDROGENASE/OXIDOREDUCTASE"/>
    <property type="match status" value="1"/>
</dbReference>
<evidence type="ECO:0000256" key="6">
    <source>
        <dbReference type="ARBA" id="ARBA00022643"/>
    </source>
</evidence>
<dbReference type="EMBL" id="JBHSAS010000004">
    <property type="protein sequence ID" value="MFC4026074.1"/>
    <property type="molecule type" value="Genomic_DNA"/>
</dbReference>
<keyword evidence="10" id="KW-0408">Iron</keyword>
<dbReference type="CDD" id="cd00713">
    <property type="entry name" value="GltS"/>
    <property type="match status" value="1"/>
</dbReference>
<evidence type="ECO:0000256" key="1">
    <source>
        <dbReference type="ARBA" id="ARBA00001917"/>
    </source>
</evidence>
<keyword evidence="12" id="KW-0314">Glutamate biosynthesis</keyword>
<dbReference type="RefSeq" id="WP_290236496.1">
    <property type="nucleotide sequence ID" value="NZ_JAUFPZ010000002.1"/>
</dbReference>
<evidence type="ECO:0000256" key="3">
    <source>
        <dbReference type="ARBA" id="ARBA00009716"/>
    </source>
</evidence>
<dbReference type="InterPro" id="IPR002489">
    <property type="entry name" value="Glu_synth_asu_C"/>
</dbReference>
<keyword evidence="17" id="KW-1185">Reference proteome</keyword>
<dbReference type="Gene3D" id="2.160.20.60">
    <property type="entry name" value="Glutamate synthase, alpha subunit, C-terminal domain"/>
    <property type="match status" value="1"/>
</dbReference>
<dbReference type="PANTHER" id="PTHR11938:SF133">
    <property type="entry name" value="GLUTAMATE SYNTHASE (NADH)"/>
    <property type="match status" value="1"/>
</dbReference>
<dbReference type="InterPro" id="IPR013785">
    <property type="entry name" value="Aldolase_TIM"/>
</dbReference>
<dbReference type="Pfam" id="PF01645">
    <property type="entry name" value="Glu_synthase"/>
    <property type="match status" value="1"/>
</dbReference>
<evidence type="ECO:0000256" key="2">
    <source>
        <dbReference type="ARBA" id="ARBA00001927"/>
    </source>
</evidence>
<comment type="pathway">
    <text evidence="14">Amino-acid biosynthesis.</text>
</comment>
<organism evidence="16 17">
    <name type="scientific">Zunongwangia endophytica</name>
    <dbReference type="NCBI Taxonomy" id="1808945"/>
    <lineage>
        <taxon>Bacteria</taxon>
        <taxon>Pseudomonadati</taxon>
        <taxon>Bacteroidota</taxon>
        <taxon>Flavobacteriia</taxon>
        <taxon>Flavobacteriales</taxon>
        <taxon>Flavobacteriaceae</taxon>
        <taxon>Zunongwangia</taxon>
    </lineage>
</organism>
<comment type="cofactor">
    <cofactor evidence="2">
        <name>[3Fe-4S] cluster</name>
        <dbReference type="ChEBI" id="CHEBI:21137"/>
    </cofactor>
</comment>
<keyword evidence="7" id="KW-0479">Metal-binding</keyword>
<keyword evidence="6" id="KW-0288">FMN</keyword>
<dbReference type="InterPro" id="IPR029055">
    <property type="entry name" value="Ntn_hydrolases_N"/>
</dbReference>
<dbReference type="CDD" id="cd00982">
    <property type="entry name" value="gltB_C"/>
    <property type="match status" value="1"/>
</dbReference>
<keyword evidence="5" id="KW-0285">Flavoprotein</keyword>
<sequence length="1507" mass="167966">MTPKEQGLYLPEFERDNCGAGFICNLKGKQTNDIIHKALDILIRLEHRGAVSADGKTGDGAGILIEIPHNFFKKVCDFDLPEFGEYAAGMVFLPRSENQSKICKEIFEEEITNQGLNIIGWREVPVDKSCLGSIATLSEPNVQQIFIGKDEDTNDLHFRAKLFAARKIAEHKIYSSNLGEAEYFYLPSLSTKTIIYKGLLMPQDINVYYTDLNDPDLVTKLALVHQRFSTNTFPTWDLAQPFRYMCHNGEINTLRGNLSRMKAREELFESEIFGDDIKKILPVTLDGKSDSASMDMVLEMLLQTGRSLPEAIMMMVPEAWEKNPSMGDNKKAFYEYNACIMEPWDGPASIPFTDGQYIGALLDRNGLRPSRYTLTKDGYVIMSSETGVVDVKPENVELHGRLEPGRMFLVDMVEGRIVGDQEVKEQIVSKRPYRKWLDENLLPLAEVPYTGNKTPVEPVEFQTRQKVFGYTLEDIKTIISPMATQGKEAIGSMGTDIPLAVLSDKPQLLFNYFKQLFAQVTNPPLDGIREEIVTDISLSIGEDKNIFDITPDHAKKLRIQNPVISNEDLDKIKYIEHNDFRAKSISILYEVEKGMNGLEERLDQIVLEIKKAVDEDKNIIILSDRNVSDKLAPIPSLLACSFVHHELKKHKRRSAFGIVIESAEPREPHHFALLFGYGACAINPYMVNEIIYKLSENGDIDEKDPDLAVKNFNKAIGKGIVKIMNKIGISTLHSYRGSQIFEILGLNKKFTNKYFTNTPSRIEGIGLYEIEREIQKRHKLAFNPPETETGLDLEIGGDYRWRRNGERHMLNPASVAKLQQAVKQNSFQTYKEYSNFVNNQTKNLMTLRGMFKFKKLNPIPVEEVEPWTEIVKRFKTGAMSFGSISKEAHENLAIAMNRLQGKSNSGEGGEDANRFTRDSNGNWRNSAIKQVASGRFGVSINYLSNAKEIQIKMAQGAKPGEGGQLPGPKVNPAIAKTRNSTAYVGLISPPPHHDIYSIEDLAQLIFDLKNANREARINVKLVSKVGVGTIAAGVAKAKADVVLVSGYDGGTGAAALTSLRHAGLPWELGIAEVQQTLLLNNLRSRITVECDGQLKTGRDVAIACLLGAEEFGFSTAPLVASGCIMMRACHLNTCPVGIATQDPELRKNFKGTPEDVINFMYFVAQELREIMASLGFRTLNEMVGQSQKLEMDHAIEHYKAQGIDLSGILYKPNIDKDIPLYKTQNQNHGLENVLDFDILSKAHPAIYRKEKMSLDFEISNINRTTGAILSNEISKIHGEGGLPKNTLELNFKGSAGQSFGAFATRGLTMNVNGNTNDYFGKGLSGATLTVRVPEEATFKSDENVIIGNVALYGAINGEAYINGIGGERFCVRNSGAKAVIEGIGDHGCEYMTGGRAVILGQIGRNFAAGMSGGIAYIYNADNKLDNNNFNMESIQLEELTGDDSSELKELIQNHYYHTDSEVAGQILENWEDNLSKFIKVMPTEFKKALQRMEDEKNKEENLELKTA</sequence>
<evidence type="ECO:0000256" key="4">
    <source>
        <dbReference type="ARBA" id="ARBA00022605"/>
    </source>
</evidence>
<dbReference type="Gene3D" id="3.20.20.70">
    <property type="entry name" value="Aldolase class I"/>
    <property type="match status" value="2"/>
</dbReference>
<comment type="caution">
    <text evidence="16">The sequence shown here is derived from an EMBL/GenBank/DDBJ whole genome shotgun (WGS) entry which is preliminary data.</text>
</comment>
<evidence type="ECO:0000256" key="9">
    <source>
        <dbReference type="ARBA" id="ARBA00023002"/>
    </source>
</evidence>
<feature type="domain" description="Glutamine amidotransferase type-2" evidence="15">
    <location>
        <begin position="18"/>
        <end position="413"/>
    </location>
</feature>
<name>A0ABV8H1W2_9FLAO</name>
<dbReference type="InterPro" id="IPR036485">
    <property type="entry name" value="Glu_synth_asu_C_sf"/>
</dbReference>
<dbReference type="InterPro" id="IPR002932">
    <property type="entry name" value="Glu_synthdom"/>
</dbReference>
<dbReference type="Proteomes" id="UP001595793">
    <property type="component" value="Unassembled WGS sequence"/>
</dbReference>
<reference evidence="17" key="1">
    <citation type="journal article" date="2019" name="Int. J. Syst. Evol. Microbiol.">
        <title>The Global Catalogue of Microorganisms (GCM) 10K type strain sequencing project: providing services to taxonomists for standard genome sequencing and annotation.</title>
        <authorList>
            <consortium name="The Broad Institute Genomics Platform"/>
            <consortium name="The Broad Institute Genome Sequencing Center for Infectious Disease"/>
            <person name="Wu L."/>
            <person name="Ma J."/>
        </authorList>
    </citation>
    <scope>NUCLEOTIDE SEQUENCE [LARGE SCALE GENOMIC DNA]</scope>
    <source>
        <strain evidence="17">CECT 9128</strain>
    </source>
</reference>
<keyword evidence="4" id="KW-0028">Amino-acid biosynthesis</keyword>
<comment type="cofactor">
    <cofactor evidence="1">
        <name>FMN</name>
        <dbReference type="ChEBI" id="CHEBI:58210"/>
    </cofactor>
</comment>
<dbReference type="Pfam" id="PF00310">
    <property type="entry name" value="GATase_2"/>
    <property type="match status" value="1"/>
</dbReference>
<dbReference type="CDD" id="cd02808">
    <property type="entry name" value="GltS_FMN"/>
    <property type="match status" value="1"/>
</dbReference>
<dbReference type="PROSITE" id="PS51278">
    <property type="entry name" value="GATASE_TYPE_2"/>
    <property type="match status" value="1"/>
</dbReference>
<evidence type="ECO:0000256" key="12">
    <source>
        <dbReference type="ARBA" id="ARBA00023164"/>
    </source>
</evidence>
<gene>
    <name evidence="16" type="primary">gltB</name>
    <name evidence="16" type="ORF">ACFOS1_01530</name>
</gene>
<dbReference type="InterPro" id="IPR006982">
    <property type="entry name" value="Glu_synth_centr_N"/>
</dbReference>
<dbReference type="InterPro" id="IPR050711">
    <property type="entry name" value="ET-N_metabolism_enzyme"/>
</dbReference>
<dbReference type="Gene3D" id="3.60.20.10">
    <property type="entry name" value="Glutamine Phosphoribosylpyrophosphate, subunit 1, domain 1"/>
    <property type="match status" value="1"/>
</dbReference>
<dbReference type="EC" id="1.4.1.13" evidence="16"/>
<evidence type="ECO:0000313" key="17">
    <source>
        <dbReference type="Proteomes" id="UP001595793"/>
    </source>
</evidence>
<evidence type="ECO:0000256" key="5">
    <source>
        <dbReference type="ARBA" id="ARBA00022630"/>
    </source>
</evidence>
<dbReference type="Pfam" id="PF01493">
    <property type="entry name" value="GXGXG"/>
    <property type="match status" value="1"/>
</dbReference>
<keyword evidence="11" id="KW-0411">Iron-sulfur</keyword>
<evidence type="ECO:0000313" key="16">
    <source>
        <dbReference type="EMBL" id="MFC4026074.1"/>
    </source>
</evidence>
<proteinExistence type="inferred from homology"/>
<accession>A0ABV8H1W2</accession>
<keyword evidence="13" id="KW-0003">3Fe-4S</keyword>
<evidence type="ECO:0000256" key="11">
    <source>
        <dbReference type="ARBA" id="ARBA00023014"/>
    </source>
</evidence>
<keyword evidence="8" id="KW-0315">Glutamine amidotransferase</keyword>
<evidence type="ECO:0000256" key="7">
    <source>
        <dbReference type="ARBA" id="ARBA00022723"/>
    </source>
</evidence>
<evidence type="ECO:0000256" key="14">
    <source>
        <dbReference type="ARBA" id="ARBA00029440"/>
    </source>
</evidence>
<evidence type="ECO:0000256" key="8">
    <source>
        <dbReference type="ARBA" id="ARBA00022962"/>
    </source>
</evidence>
<comment type="similarity">
    <text evidence="3">Belongs to the glutamate synthase family.</text>
</comment>